<accession>A0A6M3L904</accession>
<gene>
    <name evidence="1" type="ORF">MM415B03445_0004</name>
</gene>
<sequence>MSNKVKVAKKIRKYSRQQTEQFIDNIHNMPFPIRFRFAYKIFVGRDIKNDTSVHLKRKN</sequence>
<organism evidence="1">
    <name type="scientific">viral metagenome</name>
    <dbReference type="NCBI Taxonomy" id="1070528"/>
    <lineage>
        <taxon>unclassified sequences</taxon>
        <taxon>metagenomes</taxon>
        <taxon>organismal metagenomes</taxon>
    </lineage>
</organism>
<reference evidence="1" key="1">
    <citation type="submission" date="2020-03" db="EMBL/GenBank/DDBJ databases">
        <title>The deep terrestrial virosphere.</title>
        <authorList>
            <person name="Holmfeldt K."/>
            <person name="Nilsson E."/>
            <person name="Simone D."/>
            <person name="Lopez-Fernandez M."/>
            <person name="Wu X."/>
            <person name="de Brujin I."/>
            <person name="Lundin D."/>
            <person name="Andersson A."/>
            <person name="Bertilsson S."/>
            <person name="Dopson M."/>
        </authorList>
    </citation>
    <scope>NUCLEOTIDE SEQUENCE</scope>
    <source>
        <strain evidence="1">MM415B03445</strain>
    </source>
</reference>
<dbReference type="AlphaFoldDB" id="A0A6M3L904"/>
<evidence type="ECO:0000313" key="1">
    <source>
        <dbReference type="EMBL" id="QJA91160.1"/>
    </source>
</evidence>
<name>A0A6M3L904_9ZZZZ</name>
<dbReference type="EMBL" id="MT142966">
    <property type="protein sequence ID" value="QJA91160.1"/>
    <property type="molecule type" value="Genomic_DNA"/>
</dbReference>
<protein>
    <submittedName>
        <fullName evidence="1">Uncharacterized protein</fullName>
    </submittedName>
</protein>
<proteinExistence type="predicted"/>